<evidence type="ECO:0000313" key="2">
    <source>
        <dbReference type="Proteomes" id="UP000762676"/>
    </source>
</evidence>
<gene>
    <name evidence="1" type="ORF">ElyMa_002177800</name>
</gene>
<protein>
    <submittedName>
        <fullName evidence="1">Uncharacterized protein</fullName>
    </submittedName>
</protein>
<reference evidence="1 2" key="1">
    <citation type="journal article" date="2021" name="Elife">
        <title>Chloroplast acquisition without the gene transfer in kleptoplastic sea slugs, Plakobranchus ocellatus.</title>
        <authorList>
            <person name="Maeda T."/>
            <person name="Takahashi S."/>
            <person name="Yoshida T."/>
            <person name="Shimamura S."/>
            <person name="Takaki Y."/>
            <person name="Nagai Y."/>
            <person name="Toyoda A."/>
            <person name="Suzuki Y."/>
            <person name="Arimoto A."/>
            <person name="Ishii H."/>
            <person name="Satoh N."/>
            <person name="Nishiyama T."/>
            <person name="Hasebe M."/>
            <person name="Maruyama T."/>
            <person name="Minagawa J."/>
            <person name="Obokata J."/>
            <person name="Shigenobu S."/>
        </authorList>
    </citation>
    <scope>NUCLEOTIDE SEQUENCE [LARGE SCALE GENOMIC DNA]</scope>
</reference>
<proteinExistence type="predicted"/>
<dbReference type="Proteomes" id="UP000762676">
    <property type="component" value="Unassembled WGS sequence"/>
</dbReference>
<organism evidence="1 2">
    <name type="scientific">Elysia marginata</name>
    <dbReference type="NCBI Taxonomy" id="1093978"/>
    <lineage>
        <taxon>Eukaryota</taxon>
        <taxon>Metazoa</taxon>
        <taxon>Spiralia</taxon>
        <taxon>Lophotrochozoa</taxon>
        <taxon>Mollusca</taxon>
        <taxon>Gastropoda</taxon>
        <taxon>Heterobranchia</taxon>
        <taxon>Euthyneura</taxon>
        <taxon>Panpulmonata</taxon>
        <taxon>Sacoglossa</taxon>
        <taxon>Placobranchoidea</taxon>
        <taxon>Plakobranchidae</taxon>
        <taxon>Elysia</taxon>
    </lineage>
</organism>
<comment type="caution">
    <text evidence="1">The sequence shown here is derived from an EMBL/GenBank/DDBJ whole genome shotgun (WGS) entry which is preliminary data.</text>
</comment>
<dbReference type="AlphaFoldDB" id="A0AAV4FNW0"/>
<sequence>MLRIFFNGLVAGSPKAVPFTGFAAQLETKATTPDTIPQIASKFCERVGSNLADKGQCKNFNERLAISTEECGLLEERTRGQSSSQEWIEQSKDRVTGSQVHRVTHKVDEMVKKRKATVTPLLDLLINGGGGGGIEYLPFRWEKITTRELLKSLKPILSHTMKTWSSHQQECL</sequence>
<keyword evidence="2" id="KW-1185">Reference proteome</keyword>
<name>A0AAV4FNW0_9GAST</name>
<evidence type="ECO:0000313" key="1">
    <source>
        <dbReference type="EMBL" id="GFR75012.1"/>
    </source>
</evidence>
<accession>A0AAV4FNW0</accession>
<dbReference type="EMBL" id="BMAT01004517">
    <property type="protein sequence ID" value="GFR75012.1"/>
    <property type="molecule type" value="Genomic_DNA"/>
</dbReference>